<dbReference type="GO" id="GO:0000107">
    <property type="term" value="F:imidazoleglycerol-phosphate synthase activity"/>
    <property type="evidence" value="ECO:0007669"/>
    <property type="project" value="UniProtKB-UniRule"/>
</dbReference>
<dbReference type="EC" id="3.5.1.2" evidence="10"/>
<keyword evidence="10" id="KW-0963">Cytoplasm</keyword>
<evidence type="ECO:0000256" key="6">
    <source>
        <dbReference type="ARBA" id="ARBA00023102"/>
    </source>
</evidence>
<sequence>MVILGVLDYNICNIANALRALEYIATPKYKIKRVTTIEDIGQCDKLIIPGVGAFKSAMDNFVANGLDHAIIEFASSGKYLLGICLGMQLLFDRSYEFGIHNGLGLIEGDIVHFGNSASNNVASSLGDISNISLYNSANVFVSTNVKIDSSDMKSNEYLCQDSSVGLGKYLGEKIPHIGWNQNFITKQHRLLYGLDDGFYLYFVHSYCASCEIKYIIARCEYICSFPSVVCKDNILGVQPHPERSHKDGLKILSNFLLL</sequence>
<gene>
    <name evidence="10" type="primary">hisH</name>
    <name evidence="12" type="ORF">LS73_004930</name>
</gene>
<feature type="domain" description="Glutamine amidotransferase" evidence="11">
    <location>
        <begin position="12"/>
        <end position="256"/>
    </location>
</feature>
<dbReference type="Proteomes" id="UP000029922">
    <property type="component" value="Unassembled WGS sequence"/>
</dbReference>
<protein>
    <recommendedName>
        <fullName evidence="10">Imidazole glycerol phosphate synthase subunit HisH</fullName>
        <ecNumber evidence="10">4.3.2.10</ecNumber>
    </recommendedName>
    <alternativeName>
        <fullName evidence="10">IGP synthase glutaminase subunit</fullName>
        <ecNumber evidence="10">3.5.1.2</ecNumber>
    </alternativeName>
    <alternativeName>
        <fullName evidence="10">IGP synthase subunit HisH</fullName>
    </alternativeName>
    <alternativeName>
        <fullName evidence="10">ImGP synthase subunit HisH</fullName>
        <shortName evidence="10">IGPS subunit HisH</shortName>
    </alternativeName>
</protein>
<dbReference type="GO" id="GO:0005737">
    <property type="term" value="C:cytoplasm"/>
    <property type="evidence" value="ECO:0007669"/>
    <property type="project" value="UniProtKB-SubCell"/>
</dbReference>
<dbReference type="SUPFAM" id="SSF52317">
    <property type="entry name" value="Class I glutamine amidotransferase-like"/>
    <property type="match status" value="1"/>
</dbReference>
<evidence type="ECO:0000256" key="9">
    <source>
        <dbReference type="ARBA" id="ARBA00049534"/>
    </source>
</evidence>
<feature type="active site" evidence="10">
    <location>
        <position position="240"/>
    </location>
</feature>
<comment type="subcellular location">
    <subcellularLocation>
        <location evidence="10">Cytoplasm</location>
    </subcellularLocation>
</comment>
<dbReference type="EMBL" id="JRPD02000008">
    <property type="protein sequence ID" value="TLE00331.1"/>
    <property type="molecule type" value="Genomic_DNA"/>
</dbReference>
<comment type="caution">
    <text evidence="12">The sequence shown here is derived from an EMBL/GenBank/DDBJ whole genome shotgun (WGS) entry which is preliminary data.</text>
</comment>
<dbReference type="InterPro" id="IPR017926">
    <property type="entry name" value="GATASE"/>
</dbReference>
<dbReference type="HAMAP" id="MF_00278">
    <property type="entry name" value="HisH"/>
    <property type="match status" value="1"/>
</dbReference>
<comment type="pathway">
    <text evidence="1 10">Amino-acid biosynthesis; L-histidine biosynthesis; L-histidine from 5-phospho-alpha-D-ribose 1-diphosphate: step 5/9.</text>
</comment>
<dbReference type="EC" id="4.3.2.10" evidence="10"/>
<keyword evidence="5 10" id="KW-0315">Glutamine amidotransferase</keyword>
<dbReference type="STRING" id="216.LS73_00850"/>
<name>A0A4U8TJ17_9HELI</name>
<dbReference type="AlphaFoldDB" id="A0A4U8TJ17"/>
<evidence type="ECO:0000256" key="3">
    <source>
        <dbReference type="ARBA" id="ARBA00022605"/>
    </source>
</evidence>
<keyword evidence="7 10" id="KW-0456">Lyase</keyword>
<comment type="catalytic activity">
    <reaction evidence="8 10">
        <text>5-[(5-phospho-1-deoxy-D-ribulos-1-ylimino)methylamino]-1-(5-phospho-beta-D-ribosyl)imidazole-4-carboxamide + L-glutamine = D-erythro-1-(imidazol-4-yl)glycerol 3-phosphate + 5-amino-1-(5-phospho-beta-D-ribosyl)imidazole-4-carboxamide + L-glutamate + H(+)</text>
        <dbReference type="Rhea" id="RHEA:24793"/>
        <dbReference type="ChEBI" id="CHEBI:15378"/>
        <dbReference type="ChEBI" id="CHEBI:29985"/>
        <dbReference type="ChEBI" id="CHEBI:58278"/>
        <dbReference type="ChEBI" id="CHEBI:58359"/>
        <dbReference type="ChEBI" id="CHEBI:58475"/>
        <dbReference type="ChEBI" id="CHEBI:58525"/>
        <dbReference type="EC" id="4.3.2.10"/>
    </reaction>
</comment>
<evidence type="ECO:0000256" key="8">
    <source>
        <dbReference type="ARBA" id="ARBA00047838"/>
    </source>
</evidence>
<comment type="subunit">
    <text evidence="2 10">Heterodimer of HisH and HisF.</text>
</comment>
<dbReference type="GO" id="GO:0000105">
    <property type="term" value="P:L-histidine biosynthetic process"/>
    <property type="evidence" value="ECO:0007669"/>
    <property type="project" value="UniProtKB-UniRule"/>
</dbReference>
<keyword evidence="3 10" id="KW-0028">Amino-acid biosynthesis</keyword>
<evidence type="ECO:0000256" key="5">
    <source>
        <dbReference type="ARBA" id="ARBA00022962"/>
    </source>
</evidence>
<feature type="active site" description="Nucleophile" evidence="10">
    <location>
        <position position="84"/>
    </location>
</feature>
<comment type="function">
    <text evidence="10">IGPS catalyzes the conversion of PRFAR and glutamine to IGP, AICAR and glutamate. The HisH subunit catalyzes the hydrolysis of glutamine to glutamate and ammonia as part of the synthesis of IGP and AICAR. The resulting ammonia molecule is channeled to the active site of HisF.</text>
</comment>
<dbReference type="CDD" id="cd01748">
    <property type="entry name" value="GATase1_IGP_Synthase"/>
    <property type="match status" value="1"/>
</dbReference>
<dbReference type="Pfam" id="PF00117">
    <property type="entry name" value="GATase"/>
    <property type="match status" value="1"/>
</dbReference>
<evidence type="ECO:0000256" key="10">
    <source>
        <dbReference type="HAMAP-Rule" id="MF_00278"/>
    </source>
</evidence>
<evidence type="ECO:0000313" key="13">
    <source>
        <dbReference type="Proteomes" id="UP000029922"/>
    </source>
</evidence>
<dbReference type="InterPro" id="IPR029062">
    <property type="entry name" value="Class_I_gatase-like"/>
</dbReference>
<dbReference type="PROSITE" id="PS51273">
    <property type="entry name" value="GATASE_TYPE_1"/>
    <property type="match status" value="1"/>
</dbReference>
<dbReference type="GO" id="GO:0004359">
    <property type="term" value="F:glutaminase activity"/>
    <property type="evidence" value="ECO:0007669"/>
    <property type="project" value="UniProtKB-EC"/>
</dbReference>
<evidence type="ECO:0000256" key="4">
    <source>
        <dbReference type="ARBA" id="ARBA00022801"/>
    </source>
</evidence>
<comment type="catalytic activity">
    <reaction evidence="9 10">
        <text>L-glutamine + H2O = L-glutamate + NH4(+)</text>
        <dbReference type="Rhea" id="RHEA:15889"/>
        <dbReference type="ChEBI" id="CHEBI:15377"/>
        <dbReference type="ChEBI" id="CHEBI:28938"/>
        <dbReference type="ChEBI" id="CHEBI:29985"/>
        <dbReference type="ChEBI" id="CHEBI:58359"/>
        <dbReference type="EC" id="3.5.1.2"/>
    </reaction>
</comment>
<proteinExistence type="inferred from homology"/>
<dbReference type="PANTHER" id="PTHR42701">
    <property type="entry name" value="IMIDAZOLE GLYCEROL PHOSPHATE SYNTHASE SUBUNIT HISH"/>
    <property type="match status" value="1"/>
</dbReference>
<dbReference type="GO" id="GO:0016829">
    <property type="term" value="F:lyase activity"/>
    <property type="evidence" value="ECO:0007669"/>
    <property type="project" value="UniProtKB-KW"/>
</dbReference>
<evidence type="ECO:0000256" key="2">
    <source>
        <dbReference type="ARBA" id="ARBA00011152"/>
    </source>
</evidence>
<evidence type="ECO:0000313" key="12">
    <source>
        <dbReference type="EMBL" id="TLE00331.1"/>
    </source>
</evidence>
<keyword evidence="6 10" id="KW-0368">Histidine biosynthesis</keyword>
<evidence type="ECO:0000256" key="7">
    <source>
        <dbReference type="ARBA" id="ARBA00023239"/>
    </source>
</evidence>
<organism evidence="12 13">
    <name type="scientific">Helicobacter muridarum</name>
    <dbReference type="NCBI Taxonomy" id="216"/>
    <lineage>
        <taxon>Bacteria</taxon>
        <taxon>Pseudomonadati</taxon>
        <taxon>Campylobacterota</taxon>
        <taxon>Epsilonproteobacteria</taxon>
        <taxon>Campylobacterales</taxon>
        <taxon>Helicobacteraceae</taxon>
        <taxon>Helicobacter</taxon>
    </lineage>
</organism>
<evidence type="ECO:0000259" key="11">
    <source>
        <dbReference type="Pfam" id="PF00117"/>
    </source>
</evidence>
<dbReference type="OrthoDB" id="9807749at2"/>
<evidence type="ECO:0000256" key="1">
    <source>
        <dbReference type="ARBA" id="ARBA00005091"/>
    </source>
</evidence>
<accession>A0A4U8TJ17</accession>
<dbReference type="InterPro" id="IPR010139">
    <property type="entry name" value="Imidazole-glycPsynth_HisH"/>
</dbReference>
<dbReference type="UniPathway" id="UPA00031">
    <property type="reaction ID" value="UER00010"/>
</dbReference>
<dbReference type="Gene3D" id="3.40.50.880">
    <property type="match status" value="1"/>
</dbReference>
<dbReference type="PANTHER" id="PTHR42701:SF1">
    <property type="entry name" value="IMIDAZOLE GLYCEROL PHOSPHATE SYNTHASE SUBUNIT HISH"/>
    <property type="match status" value="1"/>
</dbReference>
<keyword evidence="4 10" id="KW-0378">Hydrolase</keyword>
<feature type="active site" evidence="10">
    <location>
        <position position="242"/>
    </location>
</feature>
<reference evidence="12 13" key="1">
    <citation type="journal article" date="2014" name="Genome Announc.">
        <title>Draft genome sequences of eight enterohepatic helicobacter species isolated from both laboratory and wild rodents.</title>
        <authorList>
            <person name="Sheh A."/>
            <person name="Shen Z."/>
            <person name="Fox J.G."/>
        </authorList>
    </citation>
    <scope>NUCLEOTIDE SEQUENCE [LARGE SCALE GENOMIC DNA]</scope>
    <source>
        <strain evidence="12 13">ST1</strain>
    </source>
</reference>